<dbReference type="SUPFAM" id="SSF57889">
    <property type="entry name" value="Cysteine-rich domain"/>
    <property type="match status" value="1"/>
</dbReference>
<dbReference type="InterPro" id="IPR046349">
    <property type="entry name" value="C1-like_sf"/>
</dbReference>
<feature type="non-terminal residue" evidence="1">
    <location>
        <position position="1"/>
    </location>
</feature>
<reference evidence="1 2" key="1">
    <citation type="submission" date="2022-03" db="EMBL/GenBank/DDBJ databases">
        <authorList>
            <person name="Nunn A."/>
            <person name="Chopra R."/>
            <person name="Nunn A."/>
            <person name="Contreras Garrido A."/>
        </authorList>
    </citation>
    <scope>NUCLEOTIDE SEQUENCE [LARGE SCALE GENOMIC DNA]</scope>
</reference>
<proteinExistence type="predicted"/>
<keyword evidence="2" id="KW-1185">Reference proteome</keyword>
<dbReference type="PANTHER" id="PTHR32410">
    <property type="entry name" value="CYSTEINE/HISTIDINE-RICH C1 DOMAIN FAMILY PROTEIN"/>
    <property type="match status" value="1"/>
</dbReference>
<dbReference type="EMBL" id="OU466863">
    <property type="protein sequence ID" value="CAH2078930.1"/>
    <property type="molecule type" value="Genomic_DNA"/>
</dbReference>
<evidence type="ECO:0000313" key="1">
    <source>
        <dbReference type="EMBL" id="CAH2078930.1"/>
    </source>
</evidence>
<name>A0AAU9T245_THLAR</name>
<accession>A0AAU9T245</accession>
<protein>
    <submittedName>
        <fullName evidence="1">Uncharacterized protein</fullName>
    </submittedName>
</protein>
<dbReference type="PANTHER" id="PTHR32410:SF167">
    <property type="entry name" value="CYSTEINE_HISTIDINE-RICH C1 DOMAIN FAMILY PROTEIN"/>
    <property type="match status" value="1"/>
</dbReference>
<gene>
    <name evidence="1" type="ORF">TAV2_LOCUS22787</name>
</gene>
<dbReference type="AlphaFoldDB" id="A0AAU9T245"/>
<dbReference type="Proteomes" id="UP000836841">
    <property type="component" value="Chromosome 7"/>
</dbReference>
<dbReference type="InterPro" id="IPR053192">
    <property type="entry name" value="Vacuole_Formation_Reg"/>
</dbReference>
<organism evidence="1 2">
    <name type="scientific">Thlaspi arvense</name>
    <name type="common">Field penny-cress</name>
    <dbReference type="NCBI Taxonomy" id="13288"/>
    <lineage>
        <taxon>Eukaryota</taxon>
        <taxon>Viridiplantae</taxon>
        <taxon>Streptophyta</taxon>
        <taxon>Embryophyta</taxon>
        <taxon>Tracheophyta</taxon>
        <taxon>Spermatophyta</taxon>
        <taxon>Magnoliopsida</taxon>
        <taxon>eudicotyledons</taxon>
        <taxon>Gunneridae</taxon>
        <taxon>Pentapetalae</taxon>
        <taxon>rosids</taxon>
        <taxon>malvids</taxon>
        <taxon>Brassicales</taxon>
        <taxon>Brassicaceae</taxon>
        <taxon>Thlaspideae</taxon>
        <taxon>Thlaspi</taxon>
    </lineage>
</organism>
<evidence type="ECO:0000313" key="2">
    <source>
        <dbReference type="Proteomes" id="UP000836841"/>
    </source>
</evidence>
<sequence>MWHISRNVLVRCATRIGIWDGVDHEGISETTIEVKSYEVIEDGVIKHFSHEELKEKHAPVPYFLARFIVAWNVINFILHEKCAYLLKEKTDPFYKMPITLSLLGNPTNALRVFGTLIIIYNTVLDVRCGSISEIFFHESHPHHPLYIDSMGNEFCKACGDKITITLSCEESGYVLDPKCSILPKKIRVTNTGAKYARKN</sequence>